<dbReference type="SUPFAM" id="SSF102114">
    <property type="entry name" value="Radical SAM enzymes"/>
    <property type="match status" value="1"/>
</dbReference>
<sequence>MRVAVVDALARGRGVRYSTFDVVGAGPRVVAGIAETLGHRVRLLTYEEAVSGGLDASGVDAVFISAMATDMGAVVNLSRLLKNRGRDTVVVAGGPIGFSWRQLLSRTGDVDFVVVGEAEPVLPRLLDALDREGLEGLKTGEVPALAYKTGSGEPVLASPHLHASVQEITRFKHWSRVSLVYKPVGVYRYYVEVARGCSNFYRPILRELGCVKCMLCRSEVLEARFRCPANIPPGCGFCNVPYMFGPARSIPVDYIREEVEGLVGDGARRIVLSAPDFLDYGRDWVVKGPLTDPCNPPANVDALEALLSSLSSLSVFERGEGVLMVENIKACLVDESVARVLGRYLKGTTIHIGLETGDFEYNRDVLGKPIGLEQVARASKLLRDAGLRPYVYLMYGLPLASRKVYYKTLSGLKVLAESGVEKITLYKYIPLPGTAFEKLGTPVLSGEVSKVVGELKKRIAEYNLNLKKQLLGRELEVYLLYSGGRFYGYPVKHGPVVFVKGVKSRGFSGCRAVVRVVGVGERYVTGLLERITAC</sequence>
<evidence type="ECO:0000256" key="4">
    <source>
        <dbReference type="ARBA" id="ARBA00023004"/>
    </source>
</evidence>
<dbReference type="InterPro" id="IPR023404">
    <property type="entry name" value="rSAM_horseshoe"/>
</dbReference>
<evidence type="ECO:0000256" key="2">
    <source>
        <dbReference type="ARBA" id="ARBA00022691"/>
    </source>
</evidence>
<dbReference type="InterPro" id="IPR036724">
    <property type="entry name" value="Cobalamin-bd_sf"/>
</dbReference>
<evidence type="ECO:0000256" key="5">
    <source>
        <dbReference type="ARBA" id="ARBA00023014"/>
    </source>
</evidence>
<keyword evidence="3" id="KW-0479">Metal-binding</keyword>
<keyword evidence="5" id="KW-0411">Iron-sulfur</keyword>
<dbReference type="PANTHER" id="PTHR43409:SF17">
    <property type="entry name" value="METHYLTHIOTRANSFERASE MJ0865-RELATED"/>
    <property type="match status" value="1"/>
</dbReference>
<dbReference type="Pfam" id="PF04055">
    <property type="entry name" value="Radical_SAM"/>
    <property type="match status" value="1"/>
</dbReference>
<name>A0A7J3XXX0_9CREN</name>
<evidence type="ECO:0000313" key="8">
    <source>
        <dbReference type="EMBL" id="HHP67520.1"/>
    </source>
</evidence>
<dbReference type="GO" id="GO:0046872">
    <property type="term" value="F:metal ion binding"/>
    <property type="evidence" value="ECO:0007669"/>
    <property type="project" value="UniProtKB-KW"/>
</dbReference>
<evidence type="ECO:0000259" key="6">
    <source>
        <dbReference type="PROSITE" id="PS51332"/>
    </source>
</evidence>
<dbReference type="InterPro" id="IPR007197">
    <property type="entry name" value="rSAM"/>
</dbReference>
<comment type="cofactor">
    <cofactor evidence="1">
        <name>[4Fe-4S] cluster</name>
        <dbReference type="ChEBI" id="CHEBI:49883"/>
    </cofactor>
</comment>
<dbReference type="GO" id="GO:0051536">
    <property type="term" value="F:iron-sulfur cluster binding"/>
    <property type="evidence" value="ECO:0007669"/>
    <property type="project" value="UniProtKB-KW"/>
</dbReference>
<dbReference type="PROSITE" id="PS51918">
    <property type="entry name" value="RADICAL_SAM"/>
    <property type="match status" value="1"/>
</dbReference>
<dbReference type="InterPro" id="IPR006638">
    <property type="entry name" value="Elp3/MiaA/NifB-like_rSAM"/>
</dbReference>
<protein>
    <submittedName>
        <fullName evidence="8">B12-binding domain-containing radical SAM protein</fullName>
    </submittedName>
</protein>
<dbReference type="EMBL" id="DRYK01000026">
    <property type="protein sequence ID" value="HHP67520.1"/>
    <property type="molecule type" value="Genomic_DNA"/>
</dbReference>
<dbReference type="SMART" id="SM00729">
    <property type="entry name" value="Elp3"/>
    <property type="match status" value="1"/>
</dbReference>
<evidence type="ECO:0000256" key="1">
    <source>
        <dbReference type="ARBA" id="ARBA00001966"/>
    </source>
</evidence>
<proteinExistence type="predicted"/>
<dbReference type="Gene3D" id="3.80.30.20">
    <property type="entry name" value="tm_1862 like domain"/>
    <property type="match status" value="1"/>
</dbReference>
<evidence type="ECO:0000256" key="3">
    <source>
        <dbReference type="ARBA" id="ARBA00022723"/>
    </source>
</evidence>
<dbReference type="InterPro" id="IPR058240">
    <property type="entry name" value="rSAM_sf"/>
</dbReference>
<dbReference type="InterPro" id="IPR006158">
    <property type="entry name" value="Cobalamin-bd"/>
</dbReference>
<dbReference type="GO" id="GO:0003824">
    <property type="term" value="F:catalytic activity"/>
    <property type="evidence" value="ECO:0007669"/>
    <property type="project" value="InterPro"/>
</dbReference>
<dbReference type="Pfam" id="PF02310">
    <property type="entry name" value="B12-binding"/>
    <property type="match status" value="1"/>
</dbReference>
<feature type="domain" description="B12-binding" evidence="6">
    <location>
        <begin position="1"/>
        <end position="136"/>
    </location>
</feature>
<keyword evidence="2" id="KW-0949">S-adenosyl-L-methionine</keyword>
<evidence type="ECO:0000259" key="7">
    <source>
        <dbReference type="PROSITE" id="PS51918"/>
    </source>
</evidence>
<gene>
    <name evidence="8" type="ORF">ENM60_01815</name>
</gene>
<dbReference type="AlphaFoldDB" id="A0A7J3XXX0"/>
<dbReference type="SFLD" id="SFLDG01082">
    <property type="entry name" value="B12-binding_domain_containing"/>
    <property type="match status" value="1"/>
</dbReference>
<feature type="domain" description="Radical SAM core" evidence="7">
    <location>
        <begin position="208"/>
        <end position="465"/>
    </location>
</feature>
<dbReference type="Gene3D" id="3.40.50.280">
    <property type="entry name" value="Cobalamin-binding domain"/>
    <property type="match status" value="1"/>
</dbReference>
<dbReference type="PANTHER" id="PTHR43409">
    <property type="entry name" value="ANAEROBIC MAGNESIUM-PROTOPORPHYRIN IX MONOMETHYL ESTER CYCLASE-RELATED"/>
    <property type="match status" value="1"/>
</dbReference>
<dbReference type="SFLD" id="SFLDS00029">
    <property type="entry name" value="Radical_SAM"/>
    <property type="match status" value="1"/>
</dbReference>
<organism evidence="8">
    <name type="scientific">Thermogladius calderae</name>
    <dbReference type="NCBI Taxonomy" id="1200300"/>
    <lineage>
        <taxon>Archaea</taxon>
        <taxon>Thermoproteota</taxon>
        <taxon>Thermoprotei</taxon>
        <taxon>Desulfurococcales</taxon>
        <taxon>Desulfurococcaceae</taxon>
        <taxon>Thermogladius</taxon>
    </lineage>
</organism>
<keyword evidence="4" id="KW-0408">Iron</keyword>
<dbReference type="InterPro" id="IPR051198">
    <property type="entry name" value="BchE-like"/>
</dbReference>
<dbReference type="SUPFAM" id="SSF52242">
    <property type="entry name" value="Cobalamin (vitamin B12)-binding domain"/>
    <property type="match status" value="1"/>
</dbReference>
<dbReference type="GO" id="GO:0031419">
    <property type="term" value="F:cobalamin binding"/>
    <property type="evidence" value="ECO:0007669"/>
    <property type="project" value="InterPro"/>
</dbReference>
<accession>A0A7J3XXX0</accession>
<dbReference type="PROSITE" id="PS51332">
    <property type="entry name" value="B12_BINDING"/>
    <property type="match status" value="1"/>
</dbReference>
<reference evidence="8" key="1">
    <citation type="journal article" date="2020" name="mSystems">
        <title>Genome- and Community-Level Interaction Insights into Carbon Utilization and Element Cycling Functions of Hydrothermarchaeota in Hydrothermal Sediment.</title>
        <authorList>
            <person name="Zhou Z."/>
            <person name="Liu Y."/>
            <person name="Xu W."/>
            <person name="Pan J."/>
            <person name="Luo Z.H."/>
            <person name="Li M."/>
        </authorList>
    </citation>
    <scope>NUCLEOTIDE SEQUENCE [LARGE SCALE GENOMIC DNA]</scope>
    <source>
        <strain evidence="8">SpSt-110</strain>
    </source>
</reference>
<comment type="caution">
    <text evidence="8">The sequence shown here is derived from an EMBL/GenBank/DDBJ whole genome shotgun (WGS) entry which is preliminary data.</text>
</comment>